<comment type="caution">
    <text evidence="2">The sequence shown here is derived from an EMBL/GenBank/DDBJ whole genome shotgun (WGS) entry which is preliminary data.</text>
</comment>
<organism evidence="2 3">
    <name type="scientific">Agaricus bisporus var. burnettii</name>
    <dbReference type="NCBI Taxonomy" id="192524"/>
    <lineage>
        <taxon>Eukaryota</taxon>
        <taxon>Fungi</taxon>
        <taxon>Dikarya</taxon>
        <taxon>Basidiomycota</taxon>
        <taxon>Agaricomycotina</taxon>
        <taxon>Agaricomycetes</taxon>
        <taxon>Agaricomycetidae</taxon>
        <taxon>Agaricales</taxon>
        <taxon>Agaricineae</taxon>
        <taxon>Agaricaceae</taxon>
        <taxon>Agaricus</taxon>
    </lineage>
</organism>
<dbReference type="AlphaFoldDB" id="A0A8H7F9I9"/>
<sequence>MEGPVTWELLDCGWASTGQALTTCSSSSSLFSHPLCPFGKQVLSLLAGGSVFYLTRSLMVSQQDGSQAELAPAVDGDWHIAPADWWRTPIYSASWSYKLEEQIPGPARIKPPCYCLPPINGQEQNLRDLDSKKITVLSEHEWPPSSAKCRIAEEEDDGGLNEQLVGVQSAIDAIKSYEMAIGIDHSATGVESDQQFPIRVSETDIKSGKERWDEFVRDLFDGAFLQDLLKKAKAKPKVKHAASKDQPALPPTDVDYFSRSPAPQPFRLNPSASSFVPLGSPSTTPSATSSSSSTDFHDPLNSFSFPSLHNTFPSKVYQEHVNNLPSRSRTSSSDSSSMESTDQVSNDFLPHRLIESANQRRRPVRLSRTRAIVDQLRSLCHQEGAWTTPGTRAQGTSPDFSVGNLSQFNKSRLAALDGSTVCPTTPPLTEEDLQVNNAVGVVGWSDGAEGWTIPPVTTSVDPETKRSRSKELLMTLRRRTDSLTSSSATAASLSAARSPDVTMSPVSYETESFVESPESIEVRNTETLQGHRRSISNTNPRHESRSTHSRDSYSSHTDLMSTTPFHQTNSPQPSHTYVSSYNRSRRDSRTHSRNQSYSQTCSPPTHYPVGYYQNTNSAVPYTLLGYPVSMSGISMTAPISVPTLPVTVAVGNPGVGMRASVPVPVPVQTLQYSTLMHLRIMQQMQVMRNSMGVNGGVVNASTGSTG</sequence>
<dbReference type="EMBL" id="JABXXO010000003">
    <property type="protein sequence ID" value="KAF7783190.1"/>
    <property type="molecule type" value="Genomic_DNA"/>
</dbReference>
<feature type="compositionally biased region" description="Basic and acidic residues" evidence="1">
    <location>
        <begin position="540"/>
        <end position="553"/>
    </location>
</feature>
<evidence type="ECO:0000313" key="2">
    <source>
        <dbReference type="EMBL" id="KAF7783190.1"/>
    </source>
</evidence>
<protein>
    <submittedName>
        <fullName evidence="2">Uncharacterized protein</fullName>
    </submittedName>
</protein>
<feature type="region of interest" description="Disordered" evidence="1">
    <location>
        <begin position="322"/>
        <end position="363"/>
    </location>
</feature>
<proteinExistence type="predicted"/>
<reference evidence="2 3" key="1">
    <citation type="journal article" name="Sci. Rep.">
        <title>Telomere-to-telomere assembled and centromere annotated genomes of the two main subspecies of the button mushroom Agaricus bisporus reveal especially polymorphic chromosome ends.</title>
        <authorList>
            <person name="Sonnenberg A.S.M."/>
            <person name="Sedaghat-Telgerd N."/>
            <person name="Lavrijssen B."/>
            <person name="Ohm R.A."/>
            <person name="Hendrickx P.M."/>
            <person name="Scholtmeijer K."/>
            <person name="Baars J.J.P."/>
            <person name="van Peer A."/>
        </authorList>
    </citation>
    <scope>NUCLEOTIDE SEQUENCE [LARGE SCALE GENOMIC DNA]</scope>
    <source>
        <strain evidence="2 3">H119_p4</strain>
    </source>
</reference>
<feature type="compositionally biased region" description="Polar residues" evidence="1">
    <location>
        <begin position="559"/>
        <end position="582"/>
    </location>
</feature>
<accession>A0A8H7F9I9</accession>
<feature type="region of interest" description="Disordered" evidence="1">
    <location>
        <begin position="235"/>
        <end position="296"/>
    </location>
</feature>
<dbReference type="Proteomes" id="UP000629468">
    <property type="component" value="Unassembled WGS sequence"/>
</dbReference>
<evidence type="ECO:0000256" key="1">
    <source>
        <dbReference type="SAM" id="MobiDB-lite"/>
    </source>
</evidence>
<gene>
    <name evidence="2" type="ORF">Agabi119p4_2566</name>
</gene>
<name>A0A8H7F9I9_AGABI</name>
<evidence type="ECO:0000313" key="3">
    <source>
        <dbReference type="Proteomes" id="UP000629468"/>
    </source>
</evidence>
<feature type="compositionally biased region" description="Low complexity" evidence="1">
    <location>
        <begin position="482"/>
        <end position="498"/>
    </location>
</feature>
<feature type="compositionally biased region" description="Low complexity" evidence="1">
    <location>
        <begin position="326"/>
        <end position="342"/>
    </location>
</feature>
<feature type="region of interest" description="Disordered" evidence="1">
    <location>
        <begin position="476"/>
        <end position="606"/>
    </location>
</feature>
<feature type="compositionally biased region" description="Polar residues" evidence="1">
    <location>
        <begin position="593"/>
        <end position="603"/>
    </location>
</feature>
<feature type="compositionally biased region" description="Low complexity" evidence="1">
    <location>
        <begin position="280"/>
        <end position="294"/>
    </location>
</feature>